<dbReference type="Proteomes" id="UP000663864">
    <property type="component" value="Unassembled WGS sequence"/>
</dbReference>
<evidence type="ECO:0000313" key="2">
    <source>
        <dbReference type="Proteomes" id="UP000663864"/>
    </source>
</evidence>
<dbReference type="AlphaFoldDB" id="A0A815B5W1"/>
<dbReference type="EMBL" id="CAJNOT010001931">
    <property type="protein sequence ID" value="CAF1265387.1"/>
    <property type="molecule type" value="Genomic_DNA"/>
</dbReference>
<evidence type="ECO:0000313" key="1">
    <source>
        <dbReference type="EMBL" id="CAF1265387.1"/>
    </source>
</evidence>
<gene>
    <name evidence="1" type="ORF">ZHD862_LOCUS26126</name>
</gene>
<accession>A0A815B5W1</accession>
<protein>
    <submittedName>
        <fullName evidence="1">Uncharacterized protein</fullName>
    </submittedName>
</protein>
<proteinExistence type="predicted"/>
<comment type="caution">
    <text evidence="1">The sequence shown here is derived from an EMBL/GenBank/DDBJ whole genome shotgun (WGS) entry which is preliminary data.</text>
</comment>
<name>A0A815B5W1_9BILA</name>
<sequence>MYLSTETITRTASDISGRLGSLYNIWQDQILEPLDISTMRTSTIQSQSVLCKVQSYGMDESPNLARMIGIENGLRLSALLNFVPKIGLLSIIDYPYSINKYTRCFHYYYLDRMEHLFNSSNQVEKRIETLPSDNFPTHIITEISLGIDIVVILQLPPDDKLANDIDVELEKIRDHLQQNLKTMVIASDIERLFDRILFTTVYSNIPKLIQTNKFLDICRNLNQFKQNSMDCQLLKYYLTPIKWFFPKYTGENIRYFPLDYLQAKANMISELQQQKFEYYNALDLGIQDGDDQTIVEQKLVRHEQFQRFLCSTDLLKSMNPSQWDFIRDQLIRERQENEKLCLIYVDFSYCTFRLTETMILALSPKPSFPSEMPSQSTCLQSSLTSNFINIILLGESGVGNSPFSLDK</sequence>
<reference evidence="1" key="1">
    <citation type="submission" date="2021-02" db="EMBL/GenBank/DDBJ databases">
        <authorList>
            <person name="Nowell W R."/>
        </authorList>
    </citation>
    <scope>NUCLEOTIDE SEQUENCE</scope>
</reference>
<organism evidence="1 2">
    <name type="scientific">Rotaria sordida</name>
    <dbReference type="NCBI Taxonomy" id="392033"/>
    <lineage>
        <taxon>Eukaryota</taxon>
        <taxon>Metazoa</taxon>
        <taxon>Spiralia</taxon>
        <taxon>Gnathifera</taxon>
        <taxon>Rotifera</taxon>
        <taxon>Eurotatoria</taxon>
        <taxon>Bdelloidea</taxon>
        <taxon>Philodinida</taxon>
        <taxon>Philodinidae</taxon>
        <taxon>Rotaria</taxon>
    </lineage>
</organism>